<keyword evidence="1" id="KW-0472">Membrane</keyword>
<sequence length="396" mass="44257">MIDTKTKKYAISRWNAEFSDPGIEGAYSKHVESDTAVYLVRTLKIWAFLLLIFAWPDWLALGNSTGFFTLFALRSAFVCLLLALAFIVPRKPHWATWGWPVTLVAIAGYPLFFVYPYILPTNGVFGLSVMMMMLLSIYVFVPNRLGLTNLVAAIGVAMVTLNLVIAGSSISEIILVNMVLIWPVAIGFAAAQRINTGNRKAFMALLNAESANHTLSEEIARRKVLETELQRQALTDPLTGLSNRRQYELLFRRELDRHKRHGTPLALGMIDLDHFKRINDEHGHEFGDQVLKAVAEALQQPLRSCDILGRFGGEEFILILPETTLQQAVAIAERMRQALRAAAIIKDGQTIRITATFAMTGAYESDENISDMIRRADDALYQGKRAGRDRVMEAAA</sequence>
<keyword evidence="1" id="KW-0812">Transmembrane</keyword>
<keyword evidence="1" id="KW-1133">Transmembrane helix</keyword>
<protein>
    <recommendedName>
        <fullName evidence="2">GGDEF domain-containing protein</fullName>
    </recommendedName>
</protein>
<organism evidence="3">
    <name type="scientific">marine sediment metagenome</name>
    <dbReference type="NCBI Taxonomy" id="412755"/>
    <lineage>
        <taxon>unclassified sequences</taxon>
        <taxon>metagenomes</taxon>
        <taxon>ecological metagenomes</taxon>
    </lineage>
</organism>
<feature type="domain" description="GGDEF" evidence="2">
    <location>
        <begin position="263"/>
        <end position="396"/>
    </location>
</feature>
<dbReference type="SUPFAM" id="SSF55073">
    <property type="entry name" value="Nucleotide cyclase"/>
    <property type="match status" value="1"/>
</dbReference>
<feature type="transmembrane region" description="Helical" evidence="1">
    <location>
        <begin position="173"/>
        <end position="191"/>
    </location>
</feature>
<feature type="transmembrane region" description="Helical" evidence="1">
    <location>
        <begin position="67"/>
        <end position="88"/>
    </location>
</feature>
<dbReference type="Pfam" id="PF00990">
    <property type="entry name" value="GGDEF"/>
    <property type="match status" value="1"/>
</dbReference>
<dbReference type="AlphaFoldDB" id="A0A0F9W363"/>
<dbReference type="InterPro" id="IPR029787">
    <property type="entry name" value="Nucleotide_cyclase"/>
</dbReference>
<dbReference type="FunFam" id="3.30.70.270:FF:000001">
    <property type="entry name" value="Diguanylate cyclase domain protein"/>
    <property type="match status" value="1"/>
</dbReference>
<reference evidence="3" key="1">
    <citation type="journal article" date="2015" name="Nature">
        <title>Complex archaea that bridge the gap between prokaryotes and eukaryotes.</title>
        <authorList>
            <person name="Spang A."/>
            <person name="Saw J.H."/>
            <person name="Jorgensen S.L."/>
            <person name="Zaremba-Niedzwiedzka K."/>
            <person name="Martijn J."/>
            <person name="Lind A.E."/>
            <person name="van Eijk R."/>
            <person name="Schleper C."/>
            <person name="Guy L."/>
            <person name="Ettema T.J."/>
        </authorList>
    </citation>
    <scope>NUCLEOTIDE SEQUENCE</scope>
</reference>
<proteinExistence type="predicted"/>
<feature type="transmembrane region" description="Helical" evidence="1">
    <location>
        <begin position="148"/>
        <end position="167"/>
    </location>
</feature>
<dbReference type="EMBL" id="LAZR01000004">
    <property type="protein sequence ID" value="KKO10760.1"/>
    <property type="molecule type" value="Genomic_DNA"/>
</dbReference>
<evidence type="ECO:0000259" key="2">
    <source>
        <dbReference type="PROSITE" id="PS50887"/>
    </source>
</evidence>
<dbReference type="GO" id="GO:0052621">
    <property type="term" value="F:diguanylate cyclase activity"/>
    <property type="evidence" value="ECO:0007669"/>
    <property type="project" value="TreeGrafter"/>
</dbReference>
<evidence type="ECO:0000256" key="1">
    <source>
        <dbReference type="SAM" id="Phobius"/>
    </source>
</evidence>
<gene>
    <name evidence="3" type="ORF">LCGC14_0022430</name>
</gene>
<dbReference type="InterPro" id="IPR050469">
    <property type="entry name" value="Diguanylate_Cyclase"/>
</dbReference>
<feature type="transmembrane region" description="Helical" evidence="1">
    <location>
        <begin position="97"/>
        <end position="118"/>
    </location>
</feature>
<dbReference type="SMART" id="SM00267">
    <property type="entry name" value="GGDEF"/>
    <property type="match status" value="1"/>
</dbReference>
<dbReference type="PANTHER" id="PTHR45138">
    <property type="entry name" value="REGULATORY COMPONENTS OF SENSORY TRANSDUCTION SYSTEM"/>
    <property type="match status" value="1"/>
</dbReference>
<feature type="transmembrane region" description="Helical" evidence="1">
    <location>
        <begin position="124"/>
        <end position="141"/>
    </location>
</feature>
<feature type="transmembrane region" description="Helical" evidence="1">
    <location>
        <begin position="36"/>
        <end position="55"/>
    </location>
</feature>
<dbReference type="InterPro" id="IPR000160">
    <property type="entry name" value="GGDEF_dom"/>
</dbReference>
<dbReference type="InterPro" id="IPR043128">
    <property type="entry name" value="Rev_trsase/Diguanyl_cyclase"/>
</dbReference>
<dbReference type="NCBIfam" id="TIGR00254">
    <property type="entry name" value="GGDEF"/>
    <property type="match status" value="1"/>
</dbReference>
<evidence type="ECO:0000313" key="3">
    <source>
        <dbReference type="EMBL" id="KKO10760.1"/>
    </source>
</evidence>
<name>A0A0F9W363_9ZZZZ</name>
<dbReference type="PROSITE" id="PS50887">
    <property type="entry name" value="GGDEF"/>
    <property type="match status" value="1"/>
</dbReference>
<comment type="caution">
    <text evidence="3">The sequence shown here is derived from an EMBL/GenBank/DDBJ whole genome shotgun (WGS) entry which is preliminary data.</text>
</comment>
<dbReference type="PANTHER" id="PTHR45138:SF9">
    <property type="entry name" value="DIGUANYLATE CYCLASE DGCM-RELATED"/>
    <property type="match status" value="1"/>
</dbReference>
<dbReference type="Gene3D" id="3.30.70.270">
    <property type="match status" value="1"/>
</dbReference>
<dbReference type="CDD" id="cd01949">
    <property type="entry name" value="GGDEF"/>
    <property type="match status" value="1"/>
</dbReference>
<accession>A0A0F9W363</accession>